<sequence length="295" mass="32336">MIKFNAIFLLFRFSLQHLLAVSVVAQNENQKIVHGHAVARGQLPYQVSIGDKELTYPHFCGGALISKNMVLTAAHCAAKIDSDSEQYFVVAGFSNFLSYKIPRTIKRVFVHPNYTNSGQPNNDIAIIQVTPSFILDEFIQPIKLARRKFHHGTECIVSGWGVLGFNSSKLPINLQAANVSLVSTHQCAKNYTERSKKNNTIKHDTMICATGENFSSDACQGDSGGPLVCNHTLTGIVSFGYRCATQGFPGVYTNVSHYSDWINKHLAISGSSRTLDPSSATLAILSIILSLIFVI</sequence>
<keyword evidence="6 8" id="KW-0720">Serine protease</keyword>
<reference evidence="11" key="1">
    <citation type="journal article" date="2014" name="BMC Genomics">
        <title>Genomic insights into the serine protease gene family and expression profile analysis in the planthopper, Nilaparvata lugens.</title>
        <authorList>
            <person name="Bao Y.Y."/>
            <person name="Qin X."/>
            <person name="Yu B."/>
            <person name="Chen L.B."/>
            <person name="Wang Z.C."/>
            <person name="Zhang C.X."/>
        </authorList>
    </citation>
    <scope>NUCLEOTIDE SEQUENCE</scope>
</reference>
<dbReference type="SUPFAM" id="SSF50494">
    <property type="entry name" value="Trypsin-like serine proteases"/>
    <property type="match status" value="1"/>
</dbReference>
<keyword evidence="7" id="KW-1015">Disulfide bond</keyword>
<dbReference type="GO" id="GO:0016485">
    <property type="term" value="P:protein processing"/>
    <property type="evidence" value="ECO:0007669"/>
    <property type="project" value="UniProtKB-ARBA"/>
</dbReference>
<protein>
    <submittedName>
        <fullName evidence="11">Trypsin-12</fullName>
    </submittedName>
</protein>
<keyword evidence="3" id="KW-0964">Secreted</keyword>
<evidence type="ECO:0000256" key="9">
    <source>
        <dbReference type="SAM" id="SignalP"/>
    </source>
</evidence>
<evidence type="ECO:0000256" key="1">
    <source>
        <dbReference type="ARBA" id="ARBA00004613"/>
    </source>
</evidence>
<dbReference type="PRINTS" id="PR00722">
    <property type="entry name" value="CHYMOTRYPSIN"/>
</dbReference>
<dbReference type="Gene3D" id="2.40.10.10">
    <property type="entry name" value="Trypsin-like serine proteases"/>
    <property type="match status" value="1"/>
</dbReference>
<dbReference type="FunFam" id="2.40.10.10:FF:000047">
    <property type="entry name" value="Trypsin eta"/>
    <property type="match status" value="1"/>
</dbReference>
<dbReference type="InterPro" id="IPR009003">
    <property type="entry name" value="Peptidase_S1_PA"/>
</dbReference>
<evidence type="ECO:0000256" key="4">
    <source>
        <dbReference type="ARBA" id="ARBA00022670"/>
    </source>
</evidence>
<organism evidence="11">
    <name type="scientific">Nilaparvata lugens</name>
    <name type="common">Brown planthopper</name>
    <dbReference type="NCBI Taxonomy" id="108931"/>
    <lineage>
        <taxon>Eukaryota</taxon>
        <taxon>Metazoa</taxon>
        <taxon>Ecdysozoa</taxon>
        <taxon>Arthropoda</taxon>
        <taxon>Hexapoda</taxon>
        <taxon>Insecta</taxon>
        <taxon>Pterygota</taxon>
        <taxon>Neoptera</taxon>
        <taxon>Paraneoptera</taxon>
        <taxon>Hemiptera</taxon>
        <taxon>Auchenorrhyncha</taxon>
        <taxon>Fulgoroidea</taxon>
        <taxon>Delphacidae</taxon>
        <taxon>Delphacinae</taxon>
        <taxon>Nilaparvata</taxon>
    </lineage>
</organism>
<dbReference type="PANTHER" id="PTHR24276:SF98">
    <property type="entry name" value="FI18310P1-RELATED"/>
    <property type="match status" value="1"/>
</dbReference>
<evidence type="ECO:0000256" key="6">
    <source>
        <dbReference type="ARBA" id="ARBA00022825"/>
    </source>
</evidence>
<comment type="similarity">
    <text evidence="2">Belongs to the peptidase S1 family.</text>
</comment>
<dbReference type="GO" id="GO:0004252">
    <property type="term" value="F:serine-type endopeptidase activity"/>
    <property type="evidence" value="ECO:0007669"/>
    <property type="project" value="InterPro"/>
</dbReference>
<feature type="domain" description="Peptidase S1" evidence="10">
    <location>
        <begin position="32"/>
        <end position="267"/>
    </location>
</feature>
<evidence type="ECO:0000256" key="7">
    <source>
        <dbReference type="ARBA" id="ARBA00023157"/>
    </source>
</evidence>
<keyword evidence="9" id="KW-0732">Signal</keyword>
<reference evidence="11" key="2">
    <citation type="submission" date="2014-02" db="EMBL/GenBank/DDBJ databases">
        <authorList>
            <person name="Bao Y.-Y."/>
            <person name="Zhang C.-X."/>
        </authorList>
    </citation>
    <scope>NUCLEOTIDE SEQUENCE</scope>
</reference>
<evidence type="ECO:0000256" key="8">
    <source>
        <dbReference type="RuleBase" id="RU363034"/>
    </source>
</evidence>
<dbReference type="PROSITE" id="PS00134">
    <property type="entry name" value="TRYPSIN_HIS"/>
    <property type="match status" value="1"/>
</dbReference>
<keyword evidence="5 8" id="KW-0378">Hydrolase</keyword>
<keyword evidence="4 8" id="KW-0645">Protease</keyword>
<dbReference type="AlphaFoldDB" id="A0A068F4G6"/>
<dbReference type="SMART" id="SM00020">
    <property type="entry name" value="Tryp_SPc"/>
    <property type="match status" value="1"/>
</dbReference>
<evidence type="ECO:0000256" key="3">
    <source>
        <dbReference type="ARBA" id="ARBA00022525"/>
    </source>
</evidence>
<dbReference type="InterPro" id="IPR001314">
    <property type="entry name" value="Peptidase_S1A"/>
</dbReference>
<evidence type="ECO:0000313" key="11">
    <source>
        <dbReference type="EMBL" id="AID60346.1"/>
    </source>
</evidence>
<evidence type="ECO:0000256" key="5">
    <source>
        <dbReference type="ARBA" id="ARBA00022801"/>
    </source>
</evidence>
<dbReference type="PANTHER" id="PTHR24276">
    <property type="entry name" value="POLYSERASE-RELATED"/>
    <property type="match status" value="1"/>
</dbReference>
<dbReference type="OrthoDB" id="6599664at2759"/>
<comment type="subcellular location">
    <subcellularLocation>
        <location evidence="1">Secreted</location>
    </subcellularLocation>
</comment>
<dbReference type="GO" id="GO:0005576">
    <property type="term" value="C:extracellular region"/>
    <property type="evidence" value="ECO:0007669"/>
    <property type="project" value="UniProtKB-SubCell"/>
</dbReference>
<evidence type="ECO:0000256" key="2">
    <source>
        <dbReference type="ARBA" id="ARBA00007664"/>
    </source>
</evidence>
<evidence type="ECO:0000259" key="10">
    <source>
        <dbReference type="PROSITE" id="PS50240"/>
    </source>
</evidence>
<name>A0A068F4G6_NILLU</name>
<accession>A0A068F4G6</accession>
<dbReference type="InterPro" id="IPR043504">
    <property type="entry name" value="Peptidase_S1_PA_chymotrypsin"/>
</dbReference>
<dbReference type="PROSITE" id="PS00135">
    <property type="entry name" value="TRYPSIN_SER"/>
    <property type="match status" value="1"/>
</dbReference>
<proteinExistence type="evidence at transcript level"/>
<dbReference type="InterPro" id="IPR018114">
    <property type="entry name" value="TRYPSIN_HIS"/>
</dbReference>
<dbReference type="EMBL" id="KJ512123">
    <property type="protein sequence ID" value="AID60346.1"/>
    <property type="molecule type" value="mRNA"/>
</dbReference>
<feature type="chain" id="PRO_5001650414" evidence="9">
    <location>
        <begin position="21"/>
        <end position="295"/>
    </location>
</feature>
<dbReference type="Pfam" id="PF00089">
    <property type="entry name" value="Trypsin"/>
    <property type="match status" value="1"/>
</dbReference>
<dbReference type="InterPro" id="IPR001254">
    <property type="entry name" value="Trypsin_dom"/>
</dbReference>
<feature type="signal peptide" evidence="9">
    <location>
        <begin position="1"/>
        <end position="20"/>
    </location>
</feature>
<dbReference type="InterPro" id="IPR033116">
    <property type="entry name" value="TRYPSIN_SER"/>
</dbReference>
<dbReference type="InterPro" id="IPR050430">
    <property type="entry name" value="Peptidase_S1"/>
</dbReference>
<dbReference type="PROSITE" id="PS50240">
    <property type="entry name" value="TRYPSIN_DOM"/>
    <property type="match status" value="1"/>
</dbReference>
<dbReference type="CDD" id="cd00190">
    <property type="entry name" value="Tryp_SPc"/>
    <property type="match status" value="1"/>
</dbReference>